<evidence type="ECO:0000256" key="2">
    <source>
        <dbReference type="ARBA" id="ARBA00022908"/>
    </source>
</evidence>
<keyword evidence="3" id="KW-0238">DNA-binding</keyword>
<evidence type="ECO:0000256" key="1">
    <source>
        <dbReference type="ARBA" id="ARBA00008857"/>
    </source>
</evidence>
<dbReference type="GO" id="GO:0075713">
    <property type="term" value="P:establishment of integrated proviral latency"/>
    <property type="evidence" value="ECO:0007669"/>
    <property type="project" value="UniProtKB-KW"/>
</dbReference>
<sequence>MGKLSDPKVKAAKAGKHGDGDGLTLVVSEAGARKWVLRYQLNGKRRDMGLGPYPAISLAAARQAAISARSLAAQGVDPLEARQTARKAARPIPTFAEVAEGVIEDAQVRLNGERVGYWWRRHLGPTYCAPLLDRPANEITTSDVAAVLRPIWRSKPEVARKLYPAIRRVFEVARIRLRDEHGIMIDNPAKWEDLKALGFESPKALTRGHHPSLPYQQISAFMATLRERNSTGARFLEFIILTNVRVGTASAATWDQFDLDAGVWSIPIANLKDKRHRKEAFRVPLSPRAVEIVREMQAGRTSRFVFPGRTAGSPMSSIAAISVIERINGDKTTWIDPTSGRPIVPHGFRATFKTWAEETAHFPHSVVEQAMGHHVGTAVERAYSRTDLLEQRRALMTAWAAHCEPHSIDNVLMFQKSGGPAA</sequence>
<dbReference type="Pfam" id="PF22022">
    <property type="entry name" value="Phage_int_M"/>
    <property type="match status" value="1"/>
</dbReference>
<dbReference type="Pfam" id="PF00589">
    <property type="entry name" value="Phage_integrase"/>
    <property type="match status" value="1"/>
</dbReference>
<dbReference type="Pfam" id="PF13356">
    <property type="entry name" value="Arm-DNA-bind_3"/>
    <property type="match status" value="1"/>
</dbReference>
<accession>A0AA48M3G8</accession>
<dbReference type="Gene3D" id="3.30.160.390">
    <property type="entry name" value="Integrase, DNA-binding domain"/>
    <property type="match status" value="1"/>
</dbReference>
<proteinExistence type="inferred from homology"/>
<dbReference type="GO" id="GO:0044826">
    <property type="term" value="P:viral genome integration into host DNA"/>
    <property type="evidence" value="ECO:0007669"/>
    <property type="project" value="UniProtKB-KW"/>
</dbReference>
<dbReference type="EMBL" id="OY288114">
    <property type="protein sequence ID" value="CAJ0876752.1"/>
    <property type="molecule type" value="Genomic_DNA"/>
</dbReference>
<gene>
    <name evidence="8" type="ORF">AMST5_02814</name>
</gene>
<comment type="similarity">
    <text evidence="1">Belongs to the 'phage' integrase family.</text>
</comment>
<dbReference type="SUPFAM" id="SSF56349">
    <property type="entry name" value="DNA breaking-rejoining enzymes"/>
    <property type="match status" value="1"/>
</dbReference>
<dbReference type="InterPro" id="IPR025166">
    <property type="entry name" value="Integrase_DNA_bind_dom"/>
</dbReference>
<keyword evidence="2" id="KW-0229">DNA integration</keyword>
<feature type="domain" description="Tyr recombinase" evidence="7">
    <location>
        <begin position="208"/>
        <end position="396"/>
    </location>
</feature>
<evidence type="ECO:0000313" key="8">
    <source>
        <dbReference type="EMBL" id="CAJ0876752.1"/>
    </source>
</evidence>
<dbReference type="PANTHER" id="PTHR30629">
    <property type="entry name" value="PROPHAGE INTEGRASE"/>
    <property type="match status" value="1"/>
</dbReference>
<dbReference type="PANTHER" id="PTHR30629:SF2">
    <property type="entry name" value="PROPHAGE INTEGRASE INTS-RELATED"/>
    <property type="match status" value="1"/>
</dbReference>
<keyword evidence="6" id="KW-1160">Virus entry into host cell</keyword>
<dbReference type="InterPro" id="IPR038488">
    <property type="entry name" value="Integrase_DNA-bd_sf"/>
</dbReference>
<evidence type="ECO:0000256" key="4">
    <source>
        <dbReference type="ARBA" id="ARBA00023172"/>
    </source>
</evidence>
<dbReference type="GO" id="GO:0046718">
    <property type="term" value="P:symbiont entry into host cell"/>
    <property type="evidence" value="ECO:0007669"/>
    <property type="project" value="UniProtKB-KW"/>
</dbReference>
<evidence type="ECO:0000256" key="6">
    <source>
        <dbReference type="ARBA" id="ARBA00023296"/>
    </source>
</evidence>
<organism evidence="8">
    <name type="scientific">freshwater sediment metagenome</name>
    <dbReference type="NCBI Taxonomy" id="556182"/>
    <lineage>
        <taxon>unclassified sequences</taxon>
        <taxon>metagenomes</taxon>
        <taxon>ecological metagenomes</taxon>
    </lineage>
</organism>
<keyword evidence="5" id="KW-1179">Viral genome integration</keyword>
<keyword evidence="4" id="KW-0233">DNA recombination</keyword>
<evidence type="ECO:0000259" key="7">
    <source>
        <dbReference type="PROSITE" id="PS51898"/>
    </source>
</evidence>
<evidence type="ECO:0000256" key="3">
    <source>
        <dbReference type="ARBA" id="ARBA00023125"/>
    </source>
</evidence>
<evidence type="ECO:0000256" key="5">
    <source>
        <dbReference type="ARBA" id="ARBA00023195"/>
    </source>
</evidence>
<name>A0AA48M3G8_9ZZZZ</name>
<dbReference type="CDD" id="cd00801">
    <property type="entry name" value="INT_P4_C"/>
    <property type="match status" value="1"/>
</dbReference>
<dbReference type="PROSITE" id="PS51898">
    <property type="entry name" value="TYR_RECOMBINASE"/>
    <property type="match status" value="1"/>
</dbReference>
<dbReference type="InterPro" id="IPR002104">
    <property type="entry name" value="Integrase_catalytic"/>
</dbReference>
<dbReference type="GO" id="GO:0015074">
    <property type="term" value="P:DNA integration"/>
    <property type="evidence" value="ECO:0007669"/>
    <property type="project" value="UniProtKB-KW"/>
</dbReference>
<dbReference type="GO" id="GO:0006310">
    <property type="term" value="P:DNA recombination"/>
    <property type="evidence" value="ECO:0007669"/>
    <property type="project" value="UniProtKB-KW"/>
</dbReference>
<dbReference type="InterPro" id="IPR013762">
    <property type="entry name" value="Integrase-like_cat_sf"/>
</dbReference>
<dbReference type="GO" id="GO:0003677">
    <property type="term" value="F:DNA binding"/>
    <property type="evidence" value="ECO:0007669"/>
    <property type="project" value="UniProtKB-KW"/>
</dbReference>
<dbReference type="InterPro" id="IPR011010">
    <property type="entry name" value="DNA_brk_join_enz"/>
</dbReference>
<dbReference type="AlphaFoldDB" id="A0AA48M3G8"/>
<dbReference type="InterPro" id="IPR053876">
    <property type="entry name" value="Phage_int_M"/>
</dbReference>
<protein>
    <recommendedName>
        <fullName evidence="7">Tyr recombinase domain-containing protein</fullName>
    </recommendedName>
</protein>
<dbReference type="InterPro" id="IPR010998">
    <property type="entry name" value="Integrase_recombinase_N"/>
</dbReference>
<reference evidence="8" key="1">
    <citation type="submission" date="2023-07" db="EMBL/GenBank/DDBJ databases">
        <authorList>
            <person name="Pelsma A.J. K."/>
        </authorList>
    </citation>
    <scope>NUCLEOTIDE SEQUENCE</scope>
</reference>
<dbReference type="Gene3D" id="1.10.150.130">
    <property type="match status" value="1"/>
</dbReference>
<dbReference type="Gene3D" id="1.10.443.10">
    <property type="entry name" value="Intergrase catalytic core"/>
    <property type="match status" value="1"/>
</dbReference>
<dbReference type="InterPro" id="IPR050808">
    <property type="entry name" value="Phage_Integrase"/>
</dbReference>